<evidence type="ECO:0000259" key="1">
    <source>
        <dbReference type="PROSITE" id="PS51186"/>
    </source>
</evidence>
<protein>
    <submittedName>
        <fullName evidence="2">GCN5 family acetyltransferase</fullName>
    </submittedName>
</protein>
<dbReference type="InterPro" id="IPR000182">
    <property type="entry name" value="GNAT_dom"/>
</dbReference>
<dbReference type="PROSITE" id="PS51186">
    <property type="entry name" value="GNAT"/>
    <property type="match status" value="1"/>
</dbReference>
<keyword evidence="3" id="KW-1185">Reference proteome</keyword>
<dbReference type="GeneID" id="98063577"/>
<accession>A0A2K9P506</accession>
<dbReference type="RefSeq" id="WP_102366474.1">
    <property type="nucleotide sequence ID" value="NZ_CP020991.1"/>
</dbReference>
<keyword evidence="2" id="KW-0808">Transferase</keyword>
<dbReference type="InterPro" id="IPR051531">
    <property type="entry name" value="N-acetyltransferase"/>
</dbReference>
<dbReference type="KEGG" id="mpec:B9O19_02205"/>
<evidence type="ECO:0000313" key="2">
    <source>
        <dbReference type="EMBL" id="AUO20347.1"/>
    </source>
</evidence>
<organism evidence="2 3">
    <name type="scientific">Monoglobus pectinilyticus</name>
    <dbReference type="NCBI Taxonomy" id="1981510"/>
    <lineage>
        <taxon>Bacteria</taxon>
        <taxon>Bacillati</taxon>
        <taxon>Bacillota</taxon>
        <taxon>Clostridia</taxon>
        <taxon>Monoglobales</taxon>
        <taxon>Monoglobaceae</taxon>
        <taxon>Monoglobus</taxon>
    </lineage>
</organism>
<name>A0A2K9P506_9FIRM</name>
<dbReference type="EMBL" id="CP020991">
    <property type="protein sequence ID" value="AUO20347.1"/>
    <property type="molecule type" value="Genomic_DNA"/>
</dbReference>
<gene>
    <name evidence="2" type="ORF">B9O19_02205</name>
</gene>
<reference evidence="2 3" key="1">
    <citation type="submission" date="2017-04" db="EMBL/GenBank/DDBJ databases">
        <title>Monoglobus pectinilyticus 14 draft genome.</title>
        <authorList>
            <person name="Kim C."/>
            <person name="Rosendale D.I."/>
            <person name="Kelly W.J."/>
            <person name="Tannock G.W."/>
            <person name="Patchett M.L."/>
            <person name="Jordens J.Z."/>
        </authorList>
    </citation>
    <scope>NUCLEOTIDE SEQUENCE [LARGE SCALE GENOMIC DNA]</scope>
    <source>
        <strain evidence="2 3">14</strain>
    </source>
</reference>
<dbReference type="InterPro" id="IPR016181">
    <property type="entry name" value="Acyl_CoA_acyltransferase"/>
</dbReference>
<sequence>MIFETERLKLRELNIGDFKDLAEILQDKNVVYAYEHDFSDRDVHEWMERQFNRYLKYGFGLWAVELKGSGEMIGQAGLTIQPYNESEVLEIGYLLKKKFWHKGYAIESAMGCKEYAFEVLKADKVYSIIKSDNYPSIRVAKSIGMSKESEFYTQYYGTKSLHYLFSVSKK</sequence>
<dbReference type="Pfam" id="PF13302">
    <property type="entry name" value="Acetyltransf_3"/>
    <property type="match status" value="1"/>
</dbReference>
<dbReference type="PANTHER" id="PTHR43792:SF1">
    <property type="entry name" value="N-ACETYLTRANSFERASE DOMAIN-CONTAINING PROTEIN"/>
    <property type="match status" value="1"/>
</dbReference>
<evidence type="ECO:0000313" key="3">
    <source>
        <dbReference type="Proteomes" id="UP000235589"/>
    </source>
</evidence>
<dbReference type="SUPFAM" id="SSF55729">
    <property type="entry name" value="Acyl-CoA N-acyltransferases (Nat)"/>
    <property type="match status" value="1"/>
</dbReference>
<dbReference type="GO" id="GO:0016747">
    <property type="term" value="F:acyltransferase activity, transferring groups other than amino-acyl groups"/>
    <property type="evidence" value="ECO:0007669"/>
    <property type="project" value="InterPro"/>
</dbReference>
<dbReference type="Proteomes" id="UP000235589">
    <property type="component" value="Chromosome"/>
</dbReference>
<proteinExistence type="predicted"/>
<dbReference type="Gene3D" id="3.40.630.30">
    <property type="match status" value="1"/>
</dbReference>
<feature type="domain" description="N-acetyltransferase" evidence="1">
    <location>
        <begin position="8"/>
        <end position="170"/>
    </location>
</feature>
<dbReference type="OrthoDB" id="9798081at2"/>
<dbReference type="AlphaFoldDB" id="A0A2K9P506"/>
<dbReference type="PANTHER" id="PTHR43792">
    <property type="entry name" value="GNAT FAMILY, PUTATIVE (AFU_ORTHOLOGUE AFUA_3G00765)-RELATED-RELATED"/>
    <property type="match status" value="1"/>
</dbReference>